<keyword evidence="2" id="KW-1185">Reference proteome</keyword>
<name>A0A395ILC9_9HELO</name>
<evidence type="ECO:0000313" key="1">
    <source>
        <dbReference type="EMBL" id="RAL60328.1"/>
    </source>
</evidence>
<dbReference type="Proteomes" id="UP000249056">
    <property type="component" value="Unassembled WGS sequence"/>
</dbReference>
<organism evidence="1 2">
    <name type="scientific">Monilinia fructigena</name>
    <dbReference type="NCBI Taxonomy" id="38457"/>
    <lineage>
        <taxon>Eukaryota</taxon>
        <taxon>Fungi</taxon>
        <taxon>Dikarya</taxon>
        <taxon>Ascomycota</taxon>
        <taxon>Pezizomycotina</taxon>
        <taxon>Leotiomycetes</taxon>
        <taxon>Helotiales</taxon>
        <taxon>Sclerotiniaceae</taxon>
        <taxon>Monilinia</taxon>
    </lineage>
</organism>
<accession>A0A395ILC9</accession>
<sequence length="102" mass="11008">MLIPSHLEKTSSEEGGALQRARYNFFIETYFSKVASQVTKAAVGKTLEEREQGAASVIDAIVKDIEPLVQDAAPFFGGSKEVDLCGGTSWIIPTSTLDFPQA</sequence>
<dbReference type="OrthoDB" id="202840at2759"/>
<comment type="caution">
    <text evidence="1">The sequence shown here is derived from an EMBL/GenBank/DDBJ whole genome shotgun (WGS) entry which is preliminary data.</text>
</comment>
<reference evidence="1 2" key="1">
    <citation type="submission" date="2018-06" db="EMBL/GenBank/DDBJ databases">
        <title>Genome Sequence of the Brown Rot Fungal Pathogen Monilinia fructigena.</title>
        <authorList>
            <person name="Landi L."/>
            <person name="De Miccolis Angelini R.M."/>
            <person name="Pollastro S."/>
            <person name="Abate D."/>
            <person name="Faretra F."/>
            <person name="Romanazzi G."/>
        </authorList>
    </citation>
    <scope>NUCLEOTIDE SEQUENCE [LARGE SCALE GENOMIC DNA]</scope>
    <source>
        <strain evidence="1 2">Mfrg269</strain>
    </source>
</reference>
<gene>
    <name evidence="1" type="ORF">DID88_000104</name>
</gene>
<dbReference type="AlphaFoldDB" id="A0A395ILC9"/>
<evidence type="ECO:0000313" key="2">
    <source>
        <dbReference type="Proteomes" id="UP000249056"/>
    </source>
</evidence>
<protein>
    <submittedName>
        <fullName evidence="1">Uncharacterized protein</fullName>
    </submittedName>
</protein>
<dbReference type="EMBL" id="QKRW01000041">
    <property type="protein sequence ID" value="RAL60328.1"/>
    <property type="molecule type" value="Genomic_DNA"/>
</dbReference>
<proteinExistence type="predicted"/>